<evidence type="ECO:0000313" key="2">
    <source>
        <dbReference type="EMBL" id="CAH2302517.1"/>
    </source>
</evidence>
<dbReference type="EMBL" id="OW240917">
    <property type="protein sequence ID" value="CAH2302517.1"/>
    <property type="molecule type" value="Genomic_DNA"/>
</dbReference>
<dbReference type="AlphaFoldDB" id="A0AAD1WFA0"/>
<feature type="region of interest" description="Disordered" evidence="1">
    <location>
        <begin position="137"/>
        <end position="175"/>
    </location>
</feature>
<proteinExistence type="predicted"/>
<feature type="compositionally biased region" description="Basic and acidic residues" evidence="1">
    <location>
        <begin position="86"/>
        <end position="99"/>
    </location>
</feature>
<reference evidence="2" key="1">
    <citation type="submission" date="2022-03" db="EMBL/GenBank/DDBJ databases">
        <authorList>
            <person name="Alioto T."/>
            <person name="Alioto T."/>
            <person name="Gomez Garrido J."/>
        </authorList>
    </citation>
    <scope>NUCLEOTIDE SEQUENCE</scope>
</reference>
<sequence>MARDYRGNYQHSTRYTTTPRTSGMRNNRAHESYHTQIHNQSPIWRERHVSFNDTYSSPRRGRKPREYMTRPKPRNHYGSHTQSSGDTEHHRPSRREERYTPTQRSNTTSTSNYSIPTHNRFTHLSQLSRGEDFWDTQIKGKHKSSPVKLRSLHKRERSLEEGESEEDYLHKKGRR</sequence>
<organism evidence="2 3">
    <name type="scientific">Pelobates cultripes</name>
    <name type="common">Western spadefoot toad</name>
    <dbReference type="NCBI Taxonomy" id="61616"/>
    <lineage>
        <taxon>Eukaryota</taxon>
        <taxon>Metazoa</taxon>
        <taxon>Chordata</taxon>
        <taxon>Craniata</taxon>
        <taxon>Vertebrata</taxon>
        <taxon>Euteleostomi</taxon>
        <taxon>Amphibia</taxon>
        <taxon>Batrachia</taxon>
        <taxon>Anura</taxon>
        <taxon>Pelobatoidea</taxon>
        <taxon>Pelobatidae</taxon>
        <taxon>Pelobates</taxon>
    </lineage>
</organism>
<accession>A0AAD1WFA0</accession>
<protein>
    <submittedName>
        <fullName evidence="2">Uncharacterized protein</fullName>
    </submittedName>
</protein>
<feature type="region of interest" description="Disordered" evidence="1">
    <location>
        <begin position="51"/>
        <end position="119"/>
    </location>
</feature>
<evidence type="ECO:0000256" key="1">
    <source>
        <dbReference type="SAM" id="MobiDB-lite"/>
    </source>
</evidence>
<feature type="compositionally biased region" description="Polar residues" evidence="1">
    <location>
        <begin position="9"/>
        <end position="25"/>
    </location>
</feature>
<feature type="compositionally biased region" description="Polar residues" evidence="1">
    <location>
        <begin position="100"/>
        <end position="119"/>
    </location>
</feature>
<gene>
    <name evidence="2" type="ORF">PECUL_23A013684</name>
</gene>
<dbReference type="Proteomes" id="UP001295444">
    <property type="component" value="Chromosome 06"/>
</dbReference>
<evidence type="ECO:0000313" key="3">
    <source>
        <dbReference type="Proteomes" id="UP001295444"/>
    </source>
</evidence>
<feature type="compositionally biased region" description="Basic residues" evidence="1">
    <location>
        <begin position="139"/>
        <end position="156"/>
    </location>
</feature>
<feature type="region of interest" description="Disordered" evidence="1">
    <location>
        <begin position="1"/>
        <end position="26"/>
    </location>
</feature>
<keyword evidence="3" id="KW-1185">Reference proteome</keyword>
<name>A0AAD1WFA0_PELCU</name>